<feature type="signal peptide" evidence="2">
    <location>
        <begin position="1"/>
        <end position="16"/>
    </location>
</feature>
<dbReference type="Proteomes" id="UP001620645">
    <property type="component" value="Unassembled WGS sequence"/>
</dbReference>
<proteinExistence type="predicted"/>
<keyword evidence="4" id="KW-1185">Reference proteome</keyword>
<comment type="caution">
    <text evidence="3">The sequence shown here is derived from an EMBL/GenBank/DDBJ whole genome shotgun (WGS) entry which is preliminary data.</text>
</comment>
<feature type="compositionally biased region" description="Polar residues" evidence="1">
    <location>
        <begin position="44"/>
        <end position="72"/>
    </location>
</feature>
<dbReference type="EMBL" id="JBICCN010000145">
    <property type="protein sequence ID" value="KAL3089282.1"/>
    <property type="molecule type" value="Genomic_DNA"/>
</dbReference>
<dbReference type="AlphaFoldDB" id="A0ABD2JFD2"/>
<protein>
    <submittedName>
        <fullName evidence="3">Uncharacterized protein</fullName>
    </submittedName>
</protein>
<sequence length="222" mass="24398">MIFVLFLSTFCHCVKRKPISRGLNAPRQPIKQNSDENSPKAESIGQSYFSKSPNPTSHNSEQSSRTDLTSPEKQIGKARATKNNAAGNKRKSTRLSTMKGIQINEPINAVNADDDKFDNEPIKKLIKIKKDGTAKGKEPMETLAKHDESYADIDEYDEEDYSDVIIDGECQNCLNLSKIDGLIGQLAESLHGTETITDESNDIISEKILSAGNVINSAIIGN</sequence>
<feature type="region of interest" description="Disordered" evidence="1">
    <location>
        <begin position="22"/>
        <end position="98"/>
    </location>
</feature>
<gene>
    <name evidence="3" type="ORF">niasHS_007004</name>
</gene>
<evidence type="ECO:0000313" key="4">
    <source>
        <dbReference type="Proteomes" id="UP001620645"/>
    </source>
</evidence>
<accession>A0ABD2JFD2</accession>
<keyword evidence="2" id="KW-0732">Signal</keyword>
<name>A0ABD2JFD2_HETSC</name>
<reference evidence="3 4" key="1">
    <citation type="submission" date="2024-10" db="EMBL/GenBank/DDBJ databases">
        <authorList>
            <person name="Kim D."/>
        </authorList>
    </citation>
    <scope>NUCLEOTIDE SEQUENCE [LARGE SCALE GENOMIC DNA]</scope>
    <source>
        <strain evidence="3">Taebaek</strain>
    </source>
</reference>
<evidence type="ECO:0000313" key="3">
    <source>
        <dbReference type="EMBL" id="KAL3089282.1"/>
    </source>
</evidence>
<evidence type="ECO:0000256" key="2">
    <source>
        <dbReference type="SAM" id="SignalP"/>
    </source>
</evidence>
<organism evidence="3 4">
    <name type="scientific">Heterodera schachtii</name>
    <name type="common">Sugarbeet cyst nematode worm</name>
    <name type="synonym">Tylenchus schachtii</name>
    <dbReference type="NCBI Taxonomy" id="97005"/>
    <lineage>
        <taxon>Eukaryota</taxon>
        <taxon>Metazoa</taxon>
        <taxon>Ecdysozoa</taxon>
        <taxon>Nematoda</taxon>
        <taxon>Chromadorea</taxon>
        <taxon>Rhabditida</taxon>
        <taxon>Tylenchina</taxon>
        <taxon>Tylenchomorpha</taxon>
        <taxon>Tylenchoidea</taxon>
        <taxon>Heteroderidae</taxon>
        <taxon>Heteroderinae</taxon>
        <taxon>Heterodera</taxon>
    </lineage>
</organism>
<feature type="chain" id="PRO_5044869904" evidence="2">
    <location>
        <begin position="17"/>
        <end position="222"/>
    </location>
</feature>
<evidence type="ECO:0000256" key="1">
    <source>
        <dbReference type="SAM" id="MobiDB-lite"/>
    </source>
</evidence>